<evidence type="ECO:0000256" key="1">
    <source>
        <dbReference type="ARBA" id="ARBA00004651"/>
    </source>
</evidence>
<dbReference type="EMBL" id="LT906453">
    <property type="protein sequence ID" value="SNV23367.1"/>
    <property type="molecule type" value="Genomic_DNA"/>
</dbReference>
<dbReference type="InterPro" id="IPR011701">
    <property type="entry name" value="MFS"/>
</dbReference>
<dbReference type="STRING" id="1121387.GCA_000429885_00170"/>
<dbReference type="InterPro" id="IPR036259">
    <property type="entry name" value="MFS_trans_sf"/>
</dbReference>
<evidence type="ECO:0000256" key="5">
    <source>
        <dbReference type="ARBA" id="ARBA00023136"/>
    </source>
</evidence>
<keyword evidence="8" id="KW-1185">Reference proteome</keyword>
<name>A0A239VMB0_9MICO</name>
<comment type="subcellular location">
    <subcellularLocation>
        <location evidence="1">Cell membrane</location>
        <topology evidence="1">Multi-pass membrane protein</topology>
    </subcellularLocation>
</comment>
<organism evidence="7 8">
    <name type="scientific">Dermatophilus congolensis</name>
    <dbReference type="NCBI Taxonomy" id="1863"/>
    <lineage>
        <taxon>Bacteria</taxon>
        <taxon>Bacillati</taxon>
        <taxon>Actinomycetota</taxon>
        <taxon>Actinomycetes</taxon>
        <taxon>Micrococcales</taxon>
        <taxon>Dermatophilaceae</taxon>
        <taxon>Dermatophilus</taxon>
    </lineage>
</organism>
<keyword evidence="3 6" id="KW-0812">Transmembrane</keyword>
<dbReference type="GO" id="GO:0005886">
    <property type="term" value="C:plasma membrane"/>
    <property type="evidence" value="ECO:0007669"/>
    <property type="project" value="UniProtKB-SubCell"/>
</dbReference>
<gene>
    <name evidence="7" type="ORF">SAMEA4475696_01801</name>
</gene>
<dbReference type="PANTHER" id="PTHR23513">
    <property type="entry name" value="INTEGRAL MEMBRANE EFFLUX PROTEIN-RELATED"/>
    <property type="match status" value="1"/>
</dbReference>
<reference evidence="7 8" key="1">
    <citation type="submission" date="2017-06" db="EMBL/GenBank/DDBJ databases">
        <authorList>
            <consortium name="Pathogen Informatics"/>
        </authorList>
    </citation>
    <scope>NUCLEOTIDE SEQUENCE [LARGE SCALE GENOMIC DNA]</scope>
    <source>
        <strain evidence="7 8">NCTC13039</strain>
    </source>
</reference>
<sequence>MRMRDRAALPLLAASEILGAFATQIAAFAIPLFAVISLNVDSFHIGVLNSIESAAAVAAGLLVGARVDIYGGRFSILVAHGLRCAALVFLAVACVIEPAFWMLLVAMFLLGVGAIVNESGVDATLVELGGRDVRYLNKANSLLRAGSVLSEIGGPGVAGVLVAGVGFAYALGGGGVFFALAFLFALIATSVPRFSRKNVSSNVKEREGSRRGIFDGITSIMGNPLLRPLVISTVQSTLSVPASRQFSLFFA</sequence>
<evidence type="ECO:0000313" key="7">
    <source>
        <dbReference type="EMBL" id="SNV23367.1"/>
    </source>
</evidence>
<dbReference type="GO" id="GO:0022857">
    <property type="term" value="F:transmembrane transporter activity"/>
    <property type="evidence" value="ECO:0007669"/>
    <property type="project" value="InterPro"/>
</dbReference>
<accession>A0A239VMB0</accession>
<keyword evidence="4 6" id="KW-1133">Transmembrane helix</keyword>
<feature type="transmembrane region" description="Helical" evidence="6">
    <location>
        <begin position="167"/>
        <end position="188"/>
    </location>
</feature>
<dbReference type="SUPFAM" id="SSF103473">
    <property type="entry name" value="MFS general substrate transporter"/>
    <property type="match status" value="1"/>
</dbReference>
<feature type="transmembrane region" description="Helical" evidence="6">
    <location>
        <begin position="99"/>
        <end position="121"/>
    </location>
</feature>
<dbReference type="Gene3D" id="1.20.1250.20">
    <property type="entry name" value="MFS general substrate transporter like domains"/>
    <property type="match status" value="1"/>
</dbReference>
<protein>
    <submittedName>
        <fullName evidence="7">H+ Antiporter protein</fullName>
    </submittedName>
</protein>
<feature type="transmembrane region" description="Helical" evidence="6">
    <location>
        <begin position="43"/>
        <end position="62"/>
    </location>
</feature>
<dbReference type="KEGG" id="dco:SAMEA4475696_1801"/>
<dbReference type="PANTHER" id="PTHR23513:SF6">
    <property type="entry name" value="MAJOR FACILITATOR SUPERFAMILY ASSOCIATED DOMAIN-CONTAINING PROTEIN"/>
    <property type="match status" value="1"/>
</dbReference>
<evidence type="ECO:0000256" key="2">
    <source>
        <dbReference type="ARBA" id="ARBA00022475"/>
    </source>
</evidence>
<evidence type="ECO:0000313" key="8">
    <source>
        <dbReference type="Proteomes" id="UP000242637"/>
    </source>
</evidence>
<proteinExistence type="predicted"/>
<keyword evidence="2" id="KW-1003">Cell membrane</keyword>
<evidence type="ECO:0000256" key="6">
    <source>
        <dbReference type="SAM" id="Phobius"/>
    </source>
</evidence>
<evidence type="ECO:0000256" key="3">
    <source>
        <dbReference type="ARBA" id="ARBA00022692"/>
    </source>
</evidence>
<dbReference type="Proteomes" id="UP000242637">
    <property type="component" value="Chromosome 1"/>
</dbReference>
<dbReference type="Pfam" id="PF07690">
    <property type="entry name" value="MFS_1"/>
    <property type="match status" value="1"/>
</dbReference>
<keyword evidence="5 6" id="KW-0472">Membrane</keyword>
<dbReference type="AlphaFoldDB" id="A0A239VMB0"/>
<evidence type="ECO:0000256" key="4">
    <source>
        <dbReference type="ARBA" id="ARBA00022989"/>
    </source>
</evidence>